<dbReference type="EMBL" id="JAAVMX010000005">
    <property type="protein sequence ID" value="KAF4508564.1"/>
    <property type="molecule type" value="Genomic_DNA"/>
</dbReference>
<dbReference type="InterPro" id="IPR017771">
    <property type="entry name" value="Cyanamide_hydratase_HD"/>
</dbReference>
<dbReference type="SUPFAM" id="SSF109604">
    <property type="entry name" value="HD-domain/PDEase-like"/>
    <property type="match status" value="1"/>
</dbReference>
<dbReference type="InterPro" id="IPR006674">
    <property type="entry name" value="HD_domain"/>
</dbReference>
<reference evidence="2 3" key="1">
    <citation type="journal article" date="2020" name="Genome Biol. Evol.">
        <title>A new high-quality draft genome assembly of the Chinese cordyceps Ophiocordyceps sinensis.</title>
        <authorList>
            <person name="Shu R."/>
            <person name="Zhang J."/>
            <person name="Meng Q."/>
            <person name="Zhang H."/>
            <person name="Zhou G."/>
            <person name="Li M."/>
            <person name="Wu P."/>
            <person name="Zhao Y."/>
            <person name="Chen C."/>
            <person name="Qin Q."/>
        </authorList>
    </citation>
    <scope>NUCLEOTIDE SEQUENCE [LARGE SCALE GENOMIC DNA]</scope>
    <source>
        <strain evidence="2 3">IOZ07</strain>
    </source>
</reference>
<dbReference type="CDD" id="cd00077">
    <property type="entry name" value="HDc"/>
    <property type="match status" value="1"/>
</dbReference>
<dbReference type="Proteomes" id="UP000557566">
    <property type="component" value="Unassembled WGS sequence"/>
</dbReference>
<dbReference type="InterPro" id="IPR003607">
    <property type="entry name" value="HD/PDEase_dom"/>
</dbReference>
<dbReference type="Gene3D" id="1.10.3210.10">
    <property type="entry name" value="Hypothetical protein af1432"/>
    <property type="match status" value="1"/>
</dbReference>
<protein>
    <recommendedName>
        <fullName evidence="1">HD domain-containing protein</fullName>
    </recommendedName>
</protein>
<dbReference type="AlphaFoldDB" id="A0A8H4V5F1"/>
<proteinExistence type="predicted"/>
<evidence type="ECO:0000313" key="3">
    <source>
        <dbReference type="Proteomes" id="UP000557566"/>
    </source>
</evidence>
<organism evidence="2 3">
    <name type="scientific">Ophiocordyceps sinensis</name>
    <dbReference type="NCBI Taxonomy" id="72228"/>
    <lineage>
        <taxon>Eukaryota</taxon>
        <taxon>Fungi</taxon>
        <taxon>Dikarya</taxon>
        <taxon>Ascomycota</taxon>
        <taxon>Pezizomycotina</taxon>
        <taxon>Sordariomycetes</taxon>
        <taxon>Hypocreomycetidae</taxon>
        <taxon>Hypocreales</taxon>
        <taxon>Ophiocordycipitaceae</taxon>
        <taxon>Ophiocordyceps</taxon>
    </lineage>
</organism>
<dbReference type="OrthoDB" id="409121at2759"/>
<evidence type="ECO:0000313" key="2">
    <source>
        <dbReference type="EMBL" id="KAF4508564.1"/>
    </source>
</evidence>
<evidence type="ECO:0000259" key="1">
    <source>
        <dbReference type="PROSITE" id="PS51831"/>
    </source>
</evidence>
<feature type="domain" description="HD" evidence="1">
    <location>
        <begin position="72"/>
        <end position="183"/>
    </location>
</feature>
<dbReference type="PROSITE" id="PS51831">
    <property type="entry name" value="HD"/>
    <property type="match status" value="1"/>
</dbReference>
<comment type="caution">
    <text evidence="2">The sequence shown here is derived from an EMBL/GenBank/DDBJ whole genome shotgun (WGS) entry which is preliminary data.</text>
</comment>
<name>A0A8H4V5F1_9HYPO</name>
<keyword evidence="3" id="KW-1185">Reference proteome</keyword>
<dbReference type="PANTHER" id="PTHR35569">
    <property type="entry name" value="CYANAMIDE HYDRATASE DDI2-RELATED"/>
    <property type="match status" value="1"/>
</dbReference>
<dbReference type="SMART" id="SM00471">
    <property type="entry name" value="HDc"/>
    <property type="match status" value="1"/>
</dbReference>
<accession>A0A8H4V5F1</accession>
<gene>
    <name evidence="2" type="ORF">G6O67_004925</name>
</gene>
<sequence>MSRSSVSTKYGRLFLARNGWHAVPVDPSKIFGAKPYINQPEPLLAADMEFPHDDAVVADMCEYAKLKLPQQTFNHSMRVYYFATAMVRQQFPEHAADLSPVTLALACLLHDIGTAEEHMAASRMSFEFYGAVTARSLVMSAGGPQDQADAVCESIIRHQDLGVDGAITLLGQVLQLATIYDNVGEHPSVDGFAGILHRDTREDVIKRFPREGWLGCFAATLRREVALKPWCHTTHIPDFERKVMGNELMRPYE</sequence>
<dbReference type="NCBIfam" id="TIGR03401">
    <property type="entry name" value="cyanamide_fam"/>
    <property type="match status" value="1"/>
</dbReference>
<dbReference type="Pfam" id="PF01966">
    <property type="entry name" value="HD"/>
    <property type="match status" value="1"/>
</dbReference>
<dbReference type="PANTHER" id="PTHR35569:SF1">
    <property type="entry name" value="CYANAMIDE HYDRATASE DDI2-RELATED"/>
    <property type="match status" value="1"/>
</dbReference>